<dbReference type="AlphaFoldDB" id="A0A1U9JXS8"/>
<dbReference type="KEGG" id="phn:PAEH1_01510"/>
<gene>
    <name evidence="1" type="ORF">PAEH1_01510</name>
</gene>
<reference evidence="1 2" key="1">
    <citation type="submission" date="2017-01" db="EMBL/GenBank/DDBJ databases">
        <title>Complete Genome Sequence of Paenalcaligenes hominis, Isolated from a paraplegic Patient with neurogenic bladder.</title>
        <authorList>
            <person name="Mukhopadhyay R."/>
            <person name="Joaquin J."/>
            <person name="Hogue R."/>
            <person name="Kilaru A."/>
            <person name="Jospin G."/>
            <person name="Mars K."/>
            <person name="Eisen J.A."/>
            <person name="Chaturvedi V."/>
        </authorList>
    </citation>
    <scope>NUCLEOTIDE SEQUENCE [LARGE SCALE GENOMIC DNA]</scope>
    <source>
        <strain evidence="1 2">15S00501</strain>
    </source>
</reference>
<dbReference type="EMBL" id="CP019697">
    <property type="protein sequence ID" value="AQS50556.1"/>
    <property type="molecule type" value="Genomic_DNA"/>
</dbReference>
<evidence type="ECO:0000313" key="2">
    <source>
        <dbReference type="Proteomes" id="UP000189369"/>
    </source>
</evidence>
<protein>
    <submittedName>
        <fullName evidence="1">Uncharacterized protein</fullName>
    </submittedName>
</protein>
<accession>A0A1U9JXS8</accession>
<organism evidence="1 2">
    <name type="scientific">Paenalcaligenes hominis</name>
    <dbReference type="NCBI Taxonomy" id="643674"/>
    <lineage>
        <taxon>Bacteria</taxon>
        <taxon>Pseudomonadati</taxon>
        <taxon>Pseudomonadota</taxon>
        <taxon>Betaproteobacteria</taxon>
        <taxon>Burkholderiales</taxon>
        <taxon>Alcaligenaceae</taxon>
        <taxon>Paenalcaligenes</taxon>
    </lineage>
</organism>
<proteinExistence type="predicted"/>
<name>A0A1U9JXS8_9BURK</name>
<evidence type="ECO:0000313" key="1">
    <source>
        <dbReference type="EMBL" id="AQS50556.1"/>
    </source>
</evidence>
<dbReference type="STRING" id="643674.PAEH1_01510"/>
<dbReference type="Proteomes" id="UP000189369">
    <property type="component" value="Chromosome"/>
</dbReference>
<sequence>MMASRSRRYASSGMGSVPMALGPNEIGAAVEAYGSPLPRRLLDAAVFELDGVVLTSNGR</sequence>